<dbReference type="Gene3D" id="1.10.287.130">
    <property type="match status" value="1"/>
</dbReference>
<dbReference type="SMART" id="SM00091">
    <property type="entry name" value="PAS"/>
    <property type="match status" value="1"/>
</dbReference>
<feature type="transmembrane region" description="Helical" evidence="6">
    <location>
        <begin position="149"/>
        <end position="168"/>
    </location>
</feature>
<evidence type="ECO:0000256" key="3">
    <source>
        <dbReference type="ARBA" id="ARBA00022679"/>
    </source>
</evidence>
<evidence type="ECO:0000256" key="4">
    <source>
        <dbReference type="ARBA" id="ARBA00022777"/>
    </source>
</evidence>
<dbReference type="PANTHER" id="PTHR42878">
    <property type="entry name" value="TWO-COMPONENT HISTIDINE KINASE"/>
    <property type="match status" value="1"/>
</dbReference>
<dbReference type="InterPro" id="IPR036097">
    <property type="entry name" value="HisK_dim/P_sf"/>
</dbReference>
<dbReference type="Pfam" id="PF13426">
    <property type="entry name" value="PAS_9"/>
    <property type="match status" value="1"/>
</dbReference>
<feature type="domain" description="PAS" evidence="7">
    <location>
        <begin position="236"/>
        <end position="307"/>
    </location>
</feature>
<dbReference type="RefSeq" id="WP_107830322.1">
    <property type="nucleotide sequence ID" value="NZ_CP160205.1"/>
</dbReference>
<feature type="transmembrane region" description="Helical" evidence="6">
    <location>
        <begin position="47"/>
        <end position="65"/>
    </location>
</feature>
<protein>
    <recommendedName>
        <fullName evidence="2">histidine kinase</fullName>
        <ecNumber evidence="2">2.7.13.3</ecNumber>
    </recommendedName>
</protein>
<proteinExistence type="predicted"/>
<feature type="transmembrane region" description="Helical" evidence="6">
    <location>
        <begin position="72"/>
        <end position="91"/>
    </location>
</feature>
<comment type="catalytic activity">
    <reaction evidence="1">
        <text>ATP + protein L-histidine = ADP + protein N-phospho-L-histidine.</text>
        <dbReference type="EC" id="2.7.13.3"/>
    </reaction>
</comment>
<reference evidence="8 9" key="1">
    <citation type="submission" date="2018-04" db="EMBL/GenBank/DDBJ databases">
        <title>Genomic Encyclopedia of Archaeal and Bacterial Type Strains, Phase II (KMG-II): from individual species to whole genera.</title>
        <authorList>
            <person name="Goeker M."/>
        </authorList>
    </citation>
    <scope>NUCLEOTIDE SEQUENCE [LARGE SCALE GENOMIC DNA]</scope>
    <source>
        <strain evidence="8 9">DSM 26809</strain>
    </source>
</reference>
<dbReference type="InterPro" id="IPR050351">
    <property type="entry name" value="BphY/WalK/GraS-like"/>
</dbReference>
<dbReference type="AlphaFoldDB" id="A0A2T5J632"/>
<evidence type="ECO:0000256" key="2">
    <source>
        <dbReference type="ARBA" id="ARBA00012438"/>
    </source>
</evidence>
<dbReference type="PROSITE" id="PS50112">
    <property type="entry name" value="PAS"/>
    <property type="match status" value="1"/>
</dbReference>
<comment type="caution">
    <text evidence="8">The sequence shown here is derived from an EMBL/GenBank/DDBJ whole genome shotgun (WGS) entry which is preliminary data.</text>
</comment>
<keyword evidence="6" id="KW-0812">Transmembrane</keyword>
<dbReference type="GO" id="GO:0000155">
    <property type="term" value="F:phosphorelay sensor kinase activity"/>
    <property type="evidence" value="ECO:0007669"/>
    <property type="project" value="InterPro"/>
</dbReference>
<dbReference type="NCBIfam" id="TIGR00229">
    <property type="entry name" value="sensory_box"/>
    <property type="match status" value="1"/>
</dbReference>
<dbReference type="InterPro" id="IPR048437">
    <property type="entry name" value="MASE11"/>
</dbReference>
<accession>A0A2T5J632</accession>
<feature type="transmembrane region" description="Helical" evidence="6">
    <location>
        <begin position="180"/>
        <end position="202"/>
    </location>
</feature>
<name>A0A2T5J632_9SPHI</name>
<dbReference type="GO" id="GO:0030295">
    <property type="term" value="F:protein kinase activator activity"/>
    <property type="evidence" value="ECO:0007669"/>
    <property type="project" value="TreeGrafter"/>
</dbReference>
<dbReference type="SUPFAM" id="SSF47384">
    <property type="entry name" value="Homodimeric domain of signal transducing histidine kinase"/>
    <property type="match status" value="1"/>
</dbReference>
<evidence type="ECO:0000256" key="5">
    <source>
        <dbReference type="ARBA" id="ARBA00023136"/>
    </source>
</evidence>
<evidence type="ECO:0000313" key="8">
    <source>
        <dbReference type="EMBL" id="PTQ94002.1"/>
    </source>
</evidence>
<keyword evidence="9" id="KW-1185">Reference proteome</keyword>
<sequence length="436" mass="49403">MKQPLSKPTQFKPWIAYRNYVEAALQPPSAGQTRDAEYLSNRLFTQAIVYGLPAGFLALIPAVYVSLKKGNLYLSIFGTVMMLVVALVSLVPRLPMSLRKLTVSGALVLTAVMLIAFMGSFGIGCTYLLTCSAFYALHFSGKFAWRAMWVNIGVCLAFALGIALKLIHTEALAKVTLMDWLTYSVNFLFLNSVIVVMIRQTIARLERTMRKEAEIHEELKNEFFEKQLLHLSLRESEKRYRTLFTLSPSAKLVFSIETLNFLETNKAATEIYGYSEKEFLELRLTDLHLDEDIPFLLKYIEEEPHTDGSLPTLVARHIRKDGSLIHVEVLRSNISLKGKSARMIVVNDITRQVEQVEAIQKQNEKLKEIAYIQSHLVRMPLTKIMALTQLIADEFKGNGDPKLLEALSQSADELDQHIRKIIGETSTILDYPDKKK</sequence>
<keyword evidence="4" id="KW-0418">Kinase</keyword>
<evidence type="ECO:0000256" key="1">
    <source>
        <dbReference type="ARBA" id="ARBA00000085"/>
    </source>
</evidence>
<keyword evidence="3" id="KW-0808">Transferase</keyword>
<dbReference type="OrthoDB" id="6231665at2"/>
<dbReference type="GO" id="GO:0000156">
    <property type="term" value="F:phosphorelay response regulator activity"/>
    <property type="evidence" value="ECO:0007669"/>
    <property type="project" value="TreeGrafter"/>
</dbReference>
<feature type="transmembrane region" description="Helical" evidence="6">
    <location>
        <begin position="111"/>
        <end position="137"/>
    </location>
</feature>
<keyword evidence="6" id="KW-1133">Transmembrane helix</keyword>
<dbReference type="GO" id="GO:0016020">
    <property type="term" value="C:membrane"/>
    <property type="evidence" value="ECO:0007669"/>
    <property type="project" value="UniProtKB-SubCell"/>
</dbReference>
<dbReference type="SUPFAM" id="SSF55785">
    <property type="entry name" value="PYP-like sensor domain (PAS domain)"/>
    <property type="match status" value="1"/>
</dbReference>
<dbReference type="EC" id="2.7.13.3" evidence="2"/>
<dbReference type="PANTHER" id="PTHR42878:SF15">
    <property type="entry name" value="BACTERIOPHYTOCHROME"/>
    <property type="match status" value="1"/>
</dbReference>
<dbReference type="Pfam" id="PF20969">
    <property type="entry name" value="MASE11"/>
    <property type="match status" value="1"/>
</dbReference>
<dbReference type="EMBL" id="QAOQ01000007">
    <property type="protein sequence ID" value="PTQ94002.1"/>
    <property type="molecule type" value="Genomic_DNA"/>
</dbReference>
<evidence type="ECO:0000259" key="7">
    <source>
        <dbReference type="PROSITE" id="PS50112"/>
    </source>
</evidence>
<keyword evidence="5 6" id="KW-0472">Membrane</keyword>
<dbReference type="CDD" id="cd00130">
    <property type="entry name" value="PAS"/>
    <property type="match status" value="1"/>
</dbReference>
<dbReference type="Gene3D" id="3.30.450.20">
    <property type="entry name" value="PAS domain"/>
    <property type="match status" value="1"/>
</dbReference>
<dbReference type="InterPro" id="IPR000014">
    <property type="entry name" value="PAS"/>
</dbReference>
<dbReference type="InterPro" id="IPR035965">
    <property type="entry name" value="PAS-like_dom_sf"/>
</dbReference>
<gene>
    <name evidence="8" type="ORF">C8P68_10763</name>
</gene>
<organism evidence="8 9">
    <name type="scientific">Mucilaginibacter yixingensis</name>
    <dbReference type="NCBI Taxonomy" id="1295612"/>
    <lineage>
        <taxon>Bacteria</taxon>
        <taxon>Pseudomonadati</taxon>
        <taxon>Bacteroidota</taxon>
        <taxon>Sphingobacteriia</taxon>
        <taxon>Sphingobacteriales</taxon>
        <taxon>Sphingobacteriaceae</taxon>
        <taxon>Mucilaginibacter</taxon>
    </lineage>
</organism>
<dbReference type="Proteomes" id="UP000244168">
    <property type="component" value="Unassembled WGS sequence"/>
</dbReference>
<evidence type="ECO:0000256" key="6">
    <source>
        <dbReference type="SAM" id="Phobius"/>
    </source>
</evidence>
<dbReference type="GO" id="GO:0007234">
    <property type="term" value="P:osmosensory signaling via phosphorelay pathway"/>
    <property type="evidence" value="ECO:0007669"/>
    <property type="project" value="TreeGrafter"/>
</dbReference>
<evidence type="ECO:0000313" key="9">
    <source>
        <dbReference type="Proteomes" id="UP000244168"/>
    </source>
</evidence>